<dbReference type="SUPFAM" id="SSF53901">
    <property type="entry name" value="Thiolase-like"/>
    <property type="match status" value="2"/>
</dbReference>
<protein>
    <recommendedName>
        <fullName evidence="2">Beta-ketoacyl synthase-like N-terminal domain-containing protein</fullName>
    </recommendedName>
</protein>
<organism evidence="3 4">
    <name type="scientific">Streptomyces luteireticuli</name>
    <dbReference type="NCBI Taxonomy" id="173858"/>
    <lineage>
        <taxon>Bacteria</taxon>
        <taxon>Bacillati</taxon>
        <taxon>Actinomycetota</taxon>
        <taxon>Actinomycetes</taxon>
        <taxon>Kitasatosporales</taxon>
        <taxon>Streptomycetaceae</taxon>
        <taxon>Streptomyces</taxon>
    </lineage>
</organism>
<keyword evidence="4" id="KW-1185">Reference proteome</keyword>
<dbReference type="InterPro" id="IPR016039">
    <property type="entry name" value="Thiolase-like"/>
</dbReference>
<dbReference type="PANTHER" id="PTHR11712">
    <property type="entry name" value="POLYKETIDE SYNTHASE-RELATED"/>
    <property type="match status" value="1"/>
</dbReference>
<dbReference type="EMBL" id="BAAABX010000023">
    <property type="protein sequence ID" value="GAA0400750.1"/>
    <property type="molecule type" value="Genomic_DNA"/>
</dbReference>
<gene>
    <name evidence="3" type="ORF">GCM10010357_22260</name>
</gene>
<accession>A0ABP3IHV5</accession>
<dbReference type="PANTHER" id="PTHR11712:SF336">
    <property type="entry name" value="3-OXOACYL-[ACYL-CARRIER-PROTEIN] SYNTHASE, MITOCHONDRIAL"/>
    <property type="match status" value="1"/>
</dbReference>
<dbReference type="Gene3D" id="3.40.47.10">
    <property type="match status" value="1"/>
</dbReference>
<evidence type="ECO:0000313" key="4">
    <source>
        <dbReference type="Proteomes" id="UP001500879"/>
    </source>
</evidence>
<dbReference type="InterPro" id="IPR014030">
    <property type="entry name" value="Ketoacyl_synth_N"/>
</dbReference>
<name>A0ABP3IHV5_9ACTN</name>
<proteinExistence type="predicted"/>
<evidence type="ECO:0000259" key="2">
    <source>
        <dbReference type="Pfam" id="PF00109"/>
    </source>
</evidence>
<sequence>MSTDRAHTVFVTGTGLAVPGLSGAADLLGTAPAEGGFDPETGLTGRDLRHKDRATRLALRAVGPALEDAGLHDADDGFTADPAATAVVVSSNTGNYDSVCGYVDTAALRGSRALSATGLPQTSTSGIVGWIAINYGLRGPTVGLGNGPAGGLDALHWGRNLIAVGRAGVAVVVGVEPHNDVVARLLGTTAVDGAAAVVLESAEHAARRGARPRAVLRGYGRAPGLDGAVRRAAADGPDGAGLLLVDRLPDEPPGTGRVLDLQARLGHCSGALGVLQCAAATAWFDRGGRGPALATAEGTDASVALLLAPPDAS</sequence>
<evidence type="ECO:0000313" key="3">
    <source>
        <dbReference type="EMBL" id="GAA0400750.1"/>
    </source>
</evidence>
<reference evidence="4" key="1">
    <citation type="journal article" date="2019" name="Int. J. Syst. Evol. Microbiol.">
        <title>The Global Catalogue of Microorganisms (GCM) 10K type strain sequencing project: providing services to taxonomists for standard genome sequencing and annotation.</title>
        <authorList>
            <consortium name="The Broad Institute Genomics Platform"/>
            <consortium name="The Broad Institute Genome Sequencing Center for Infectious Disease"/>
            <person name="Wu L."/>
            <person name="Ma J."/>
        </authorList>
    </citation>
    <scope>NUCLEOTIDE SEQUENCE [LARGE SCALE GENOMIC DNA]</scope>
    <source>
        <strain evidence="4">JCM 4788</strain>
    </source>
</reference>
<evidence type="ECO:0000256" key="1">
    <source>
        <dbReference type="ARBA" id="ARBA00022679"/>
    </source>
</evidence>
<keyword evidence="1" id="KW-0808">Transferase</keyword>
<feature type="domain" description="Beta-ketoacyl synthase-like N-terminal" evidence="2">
    <location>
        <begin position="33"/>
        <end position="176"/>
    </location>
</feature>
<dbReference type="InterPro" id="IPR000794">
    <property type="entry name" value="Beta-ketoacyl_synthase"/>
</dbReference>
<dbReference type="Proteomes" id="UP001500879">
    <property type="component" value="Unassembled WGS sequence"/>
</dbReference>
<dbReference type="Pfam" id="PF00109">
    <property type="entry name" value="ketoacyl-synt"/>
    <property type="match status" value="1"/>
</dbReference>
<dbReference type="RefSeq" id="WP_344022663.1">
    <property type="nucleotide sequence ID" value="NZ_BAAABX010000023.1"/>
</dbReference>
<comment type="caution">
    <text evidence="3">The sequence shown here is derived from an EMBL/GenBank/DDBJ whole genome shotgun (WGS) entry which is preliminary data.</text>
</comment>